<evidence type="ECO:0000313" key="6">
    <source>
        <dbReference type="EMBL" id="MDQ0290261.1"/>
    </source>
</evidence>
<dbReference type="PANTHER" id="PTHR24220">
    <property type="entry name" value="IMPORT ATP-BINDING PROTEIN"/>
    <property type="match status" value="1"/>
</dbReference>
<gene>
    <name evidence="6" type="ORF">J3R75_002368</name>
</gene>
<evidence type="ECO:0000256" key="4">
    <source>
        <dbReference type="ARBA" id="ARBA00038388"/>
    </source>
</evidence>
<dbReference type="InterPro" id="IPR003593">
    <property type="entry name" value="AAA+_ATPase"/>
</dbReference>
<reference evidence="6" key="1">
    <citation type="submission" date="2023-07" db="EMBL/GenBank/DDBJ databases">
        <title>Genomic Encyclopedia of Type Strains, Phase IV (KMG-IV): sequencing the most valuable type-strain genomes for metagenomic binning, comparative biology and taxonomic classification.</title>
        <authorList>
            <person name="Goeker M."/>
        </authorList>
    </citation>
    <scope>NUCLEOTIDE SEQUENCE</scope>
    <source>
        <strain evidence="6">DSM 24202</strain>
    </source>
</reference>
<proteinExistence type="inferred from homology"/>
<keyword evidence="3 6" id="KW-0067">ATP-binding</keyword>
<feature type="domain" description="ABC transporter" evidence="5">
    <location>
        <begin position="9"/>
        <end position="248"/>
    </location>
</feature>
<sequence length="248" mass="26717">MKPADDIIITTHDVTKVYQLGAEQVHALRGISLDVRRGEYLSILGPSGSGKSTFFNMVGGLDRPSAGSVSVDGCNLQELNQKQLAWIRCHKMGYIFQSFNLIQTMTAVENVALPRIFAGESPAKARAAAAEILDLVGLGHRLTHLPAQVSGGQQQRIAIARALVNRPGIVLADEPTGNLDLHTGEEIIQLLADMKKQLGITVITATHDMKMLSASDTVVWIKDGRADRIARKGEFEVAIGTIDGKTLA</sequence>
<dbReference type="InterPro" id="IPR015854">
    <property type="entry name" value="ABC_transpr_LolD-like"/>
</dbReference>
<dbReference type="InterPro" id="IPR027417">
    <property type="entry name" value="P-loop_NTPase"/>
</dbReference>
<dbReference type="SMART" id="SM00382">
    <property type="entry name" value="AAA"/>
    <property type="match status" value="1"/>
</dbReference>
<dbReference type="EMBL" id="JAUSVL010000001">
    <property type="protein sequence ID" value="MDQ0290261.1"/>
    <property type="molecule type" value="Genomic_DNA"/>
</dbReference>
<dbReference type="CDD" id="cd03255">
    <property type="entry name" value="ABC_MJ0796_LolCDE_FtsE"/>
    <property type="match status" value="1"/>
</dbReference>
<dbReference type="Gene3D" id="3.40.50.300">
    <property type="entry name" value="P-loop containing nucleotide triphosphate hydrolases"/>
    <property type="match status" value="1"/>
</dbReference>
<evidence type="ECO:0000256" key="2">
    <source>
        <dbReference type="ARBA" id="ARBA00022741"/>
    </source>
</evidence>
<dbReference type="PROSITE" id="PS50893">
    <property type="entry name" value="ABC_TRANSPORTER_2"/>
    <property type="match status" value="1"/>
</dbReference>
<dbReference type="SUPFAM" id="SSF52540">
    <property type="entry name" value="P-loop containing nucleoside triphosphate hydrolases"/>
    <property type="match status" value="1"/>
</dbReference>
<accession>A0AAE4AP20</accession>
<evidence type="ECO:0000256" key="3">
    <source>
        <dbReference type="ARBA" id="ARBA00022840"/>
    </source>
</evidence>
<keyword evidence="7" id="KW-1185">Reference proteome</keyword>
<keyword evidence="2" id="KW-0547">Nucleotide-binding</keyword>
<dbReference type="GO" id="GO:0022857">
    <property type="term" value="F:transmembrane transporter activity"/>
    <property type="evidence" value="ECO:0007669"/>
    <property type="project" value="TreeGrafter"/>
</dbReference>
<dbReference type="GO" id="GO:0005524">
    <property type="term" value="F:ATP binding"/>
    <property type="evidence" value="ECO:0007669"/>
    <property type="project" value="UniProtKB-KW"/>
</dbReference>
<dbReference type="AlphaFoldDB" id="A0AAE4AP20"/>
<comment type="similarity">
    <text evidence="4">Belongs to the ABC transporter superfamily. Macrolide exporter (TC 3.A.1.122) family.</text>
</comment>
<dbReference type="InterPro" id="IPR017871">
    <property type="entry name" value="ABC_transporter-like_CS"/>
</dbReference>
<dbReference type="PROSITE" id="PS00211">
    <property type="entry name" value="ABC_TRANSPORTER_1"/>
    <property type="match status" value="1"/>
</dbReference>
<dbReference type="InterPro" id="IPR017911">
    <property type="entry name" value="MacB-like_ATP-bd"/>
</dbReference>
<dbReference type="InterPro" id="IPR003439">
    <property type="entry name" value="ABC_transporter-like_ATP-bd"/>
</dbReference>
<evidence type="ECO:0000259" key="5">
    <source>
        <dbReference type="PROSITE" id="PS50893"/>
    </source>
</evidence>
<dbReference type="GO" id="GO:0016887">
    <property type="term" value="F:ATP hydrolysis activity"/>
    <property type="evidence" value="ECO:0007669"/>
    <property type="project" value="InterPro"/>
</dbReference>
<evidence type="ECO:0000256" key="1">
    <source>
        <dbReference type="ARBA" id="ARBA00022448"/>
    </source>
</evidence>
<dbReference type="GO" id="GO:0098796">
    <property type="term" value="C:membrane protein complex"/>
    <property type="evidence" value="ECO:0007669"/>
    <property type="project" value="UniProtKB-ARBA"/>
</dbReference>
<protein>
    <submittedName>
        <fullName evidence="6">ABC transport system ATP-binding protein</fullName>
    </submittedName>
</protein>
<dbReference type="Pfam" id="PF00005">
    <property type="entry name" value="ABC_tran"/>
    <property type="match status" value="1"/>
</dbReference>
<organism evidence="6 7">
    <name type="scientific">Oligosphaera ethanolica</name>
    <dbReference type="NCBI Taxonomy" id="760260"/>
    <lineage>
        <taxon>Bacteria</taxon>
        <taxon>Pseudomonadati</taxon>
        <taxon>Lentisphaerota</taxon>
        <taxon>Oligosphaeria</taxon>
        <taxon>Oligosphaerales</taxon>
        <taxon>Oligosphaeraceae</taxon>
        <taxon>Oligosphaera</taxon>
    </lineage>
</organism>
<dbReference type="RefSeq" id="WP_307261679.1">
    <property type="nucleotide sequence ID" value="NZ_JAUSVL010000001.1"/>
</dbReference>
<dbReference type="Proteomes" id="UP001238163">
    <property type="component" value="Unassembled WGS sequence"/>
</dbReference>
<evidence type="ECO:0000313" key="7">
    <source>
        <dbReference type="Proteomes" id="UP001238163"/>
    </source>
</evidence>
<dbReference type="FunFam" id="3.40.50.300:FF:000032">
    <property type="entry name" value="Export ABC transporter ATP-binding protein"/>
    <property type="match status" value="1"/>
</dbReference>
<keyword evidence="1" id="KW-0813">Transport</keyword>
<dbReference type="GO" id="GO:0005886">
    <property type="term" value="C:plasma membrane"/>
    <property type="evidence" value="ECO:0007669"/>
    <property type="project" value="TreeGrafter"/>
</dbReference>
<comment type="caution">
    <text evidence="6">The sequence shown here is derived from an EMBL/GenBank/DDBJ whole genome shotgun (WGS) entry which is preliminary data.</text>
</comment>
<name>A0AAE4AP20_9BACT</name>